<dbReference type="AlphaFoldDB" id="B4VKG8"/>
<dbReference type="EMBL" id="DS989843">
    <property type="protein sequence ID" value="EDX77551.1"/>
    <property type="molecule type" value="Genomic_DNA"/>
</dbReference>
<evidence type="ECO:0000256" key="9">
    <source>
        <dbReference type="SAM" id="Coils"/>
    </source>
</evidence>
<dbReference type="InterPro" id="IPR011009">
    <property type="entry name" value="Kinase-like_dom_sf"/>
</dbReference>
<keyword evidence="5 12" id="KW-0418">Kinase</keyword>
<dbReference type="Proteomes" id="UP000003835">
    <property type="component" value="Unassembled WGS sequence"/>
</dbReference>
<keyword evidence="6" id="KW-0067">ATP-binding</keyword>
<dbReference type="EC" id="2.7.11.1" evidence="1"/>
<dbReference type="PANTHER" id="PTHR24363:SF0">
    <property type="entry name" value="SERINE_THREONINE KINASE LIKE DOMAIN CONTAINING 1"/>
    <property type="match status" value="1"/>
</dbReference>
<dbReference type="eggNOG" id="COG0515">
    <property type="taxonomic scope" value="Bacteria"/>
</dbReference>
<keyword evidence="3" id="KW-0808">Transferase</keyword>
<dbReference type="PANTHER" id="PTHR24363">
    <property type="entry name" value="SERINE/THREONINE PROTEIN KINASE"/>
    <property type="match status" value="1"/>
</dbReference>
<dbReference type="HOGENOM" id="CLU_027264_0_0_3"/>
<gene>
    <name evidence="12" type="ORF">MC7420_2875</name>
</gene>
<evidence type="ECO:0000259" key="11">
    <source>
        <dbReference type="PROSITE" id="PS50011"/>
    </source>
</evidence>
<accession>B4VKG8</accession>
<evidence type="ECO:0000256" key="8">
    <source>
        <dbReference type="ARBA" id="ARBA00048679"/>
    </source>
</evidence>
<evidence type="ECO:0000256" key="10">
    <source>
        <dbReference type="SAM" id="MobiDB-lite"/>
    </source>
</evidence>
<proteinExistence type="predicted"/>
<evidence type="ECO:0000313" key="13">
    <source>
        <dbReference type="Proteomes" id="UP000003835"/>
    </source>
</evidence>
<evidence type="ECO:0000256" key="4">
    <source>
        <dbReference type="ARBA" id="ARBA00022741"/>
    </source>
</evidence>
<evidence type="ECO:0000256" key="3">
    <source>
        <dbReference type="ARBA" id="ARBA00022679"/>
    </source>
</evidence>
<dbReference type="Gene3D" id="1.10.510.10">
    <property type="entry name" value="Transferase(Phosphotransferase) domain 1"/>
    <property type="match status" value="1"/>
</dbReference>
<evidence type="ECO:0000256" key="7">
    <source>
        <dbReference type="ARBA" id="ARBA00047899"/>
    </source>
</evidence>
<dbReference type="Pfam" id="PF00069">
    <property type="entry name" value="Pkinase"/>
    <property type="match status" value="1"/>
</dbReference>
<feature type="region of interest" description="Disordered" evidence="10">
    <location>
        <begin position="526"/>
        <end position="560"/>
    </location>
</feature>
<dbReference type="PROSITE" id="PS50011">
    <property type="entry name" value="PROTEIN_KINASE_DOM"/>
    <property type="match status" value="1"/>
</dbReference>
<dbReference type="GO" id="GO:0004674">
    <property type="term" value="F:protein serine/threonine kinase activity"/>
    <property type="evidence" value="ECO:0007669"/>
    <property type="project" value="UniProtKB-KW"/>
</dbReference>
<dbReference type="GO" id="GO:0005524">
    <property type="term" value="F:ATP binding"/>
    <property type="evidence" value="ECO:0007669"/>
    <property type="project" value="UniProtKB-KW"/>
</dbReference>
<dbReference type="InterPro" id="IPR008266">
    <property type="entry name" value="Tyr_kinase_AS"/>
</dbReference>
<comment type="catalytic activity">
    <reaction evidence="8">
        <text>L-seryl-[protein] + ATP = O-phospho-L-seryl-[protein] + ADP + H(+)</text>
        <dbReference type="Rhea" id="RHEA:17989"/>
        <dbReference type="Rhea" id="RHEA-COMP:9863"/>
        <dbReference type="Rhea" id="RHEA-COMP:11604"/>
        <dbReference type="ChEBI" id="CHEBI:15378"/>
        <dbReference type="ChEBI" id="CHEBI:29999"/>
        <dbReference type="ChEBI" id="CHEBI:30616"/>
        <dbReference type="ChEBI" id="CHEBI:83421"/>
        <dbReference type="ChEBI" id="CHEBI:456216"/>
        <dbReference type="EC" id="2.7.11.1"/>
    </reaction>
</comment>
<feature type="coiled-coil region" evidence="9">
    <location>
        <begin position="333"/>
        <end position="387"/>
    </location>
</feature>
<evidence type="ECO:0000256" key="2">
    <source>
        <dbReference type="ARBA" id="ARBA00022527"/>
    </source>
</evidence>
<evidence type="ECO:0000313" key="12">
    <source>
        <dbReference type="EMBL" id="EDX77551.1"/>
    </source>
</evidence>
<keyword evidence="4" id="KW-0547">Nucleotide-binding</keyword>
<organism evidence="12 13">
    <name type="scientific">Coleofasciculus chthonoplastes PCC 7420</name>
    <dbReference type="NCBI Taxonomy" id="118168"/>
    <lineage>
        <taxon>Bacteria</taxon>
        <taxon>Bacillati</taxon>
        <taxon>Cyanobacteriota</taxon>
        <taxon>Cyanophyceae</taxon>
        <taxon>Coleofasciculales</taxon>
        <taxon>Coleofasciculaceae</taxon>
        <taxon>Coleofasciculus</taxon>
    </lineage>
</organism>
<dbReference type="SUPFAM" id="SSF56112">
    <property type="entry name" value="Protein kinase-like (PK-like)"/>
    <property type="match status" value="1"/>
</dbReference>
<dbReference type="InterPro" id="IPR000719">
    <property type="entry name" value="Prot_kinase_dom"/>
</dbReference>
<keyword evidence="13" id="KW-1185">Reference proteome</keyword>
<dbReference type="CDD" id="cd14014">
    <property type="entry name" value="STKc_PknB_like"/>
    <property type="match status" value="1"/>
</dbReference>
<comment type="catalytic activity">
    <reaction evidence="7">
        <text>L-threonyl-[protein] + ATP = O-phospho-L-threonyl-[protein] + ADP + H(+)</text>
        <dbReference type="Rhea" id="RHEA:46608"/>
        <dbReference type="Rhea" id="RHEA-COMP:11060"/>
        <dbReference type="Rhea" id="RHEA-COMP:11605"/>
        <dbReference type="ChEBI" id="CHEBI:15378"/>
        <dbReference type="ChEBI" id="CHEBI:30013"/>
        <dbReference type="ChEBI" id="CHEBI:30616"/>
        <dbReference type="ChEBI" id="CHEBI:61977"/>
        <dbReference type="ChEBI" id="CHEBI:456216"/>
        <dbReference type="EC" id="2.7.11.1"/>
    </reaction>
</comment>
<dbReference type="PROSITE" id="PS00109">
    <property type="entry name" value="PROTEIN_KINASE_TYR"/>
    <property type="match status" value="1"/>
</dbReference>
<name>B4VKG8_9CYAN</name>
<keyword evidence="9" id="KW-0175">Coiled coil</keyword>
<evidence type="ECO:0000256" key="6">
    <source>
        <dbReference type="ARBA" id="ARBA00022840"/>
    </source>
</evidence>
<keyword evidence="2" id="KW-0723">Serine/threonine-protein kinase</keyword>
<protein>
    <recommendedName>
        <fullName evidence="1">non-specific serine/threonine protein kinase</fullName>
        <ecNumber evidence="1">2.7.11.1</ecNumber>
    </recommendedName>
</protein>
<feature type="domain" description="Protein kinase" evidence="11">
    <location>
        <begin position="1"/>
        <end position="249"/>
    </location>
</feature>
<reference evidence="12 13" key="1">
    <citation type="submission" date="2008-07" db="EMBL/GenBank/DDBJ databases">
        <authorList>
            <person name="Tandeau de Marsac N."/>
            <person name="Ferriera S."/>
            <person name="Johnson J."/>
            <person name="Kravitz S."/>
            <person name="Beeson K."/>
            <person name="Sutton G."/>
            <person name="Rogers Y.-H."/>
            <person name="Friedman R."/>
            <person name="Frazier M."/>
            <person name="Venter J.C."/>
        </authorList>
    </citation>
    <scope>NUCLEOTIDE SEQUENCE [LARGE SCALE GENOMIC DNA]</scope>
    <source>
        <strain evidence="12 13">PCC 7420</strain>
    </source>
</reference>
<feature type="coiled-coil region" evidence="9">
    <location>
        <begin position="443"/>
        <end position="480"/>
    </location>
</feature>
<evidence type="ECO:0000256" key="5">
    <source>
        <dbReference type="ARBA" id="ARBA00022777"/>
    </source>
</evidence>
<dbReference type="STRING" id="118168.MC7420_2875"/>
<evidence type="ECO:0000256" key="1">
    <source>
        <dbReference type="ARBA" id="ARBA00012513"/>
    </source>
</evidence>
<sequence>MADDEQSHQLCVLKEFAPSNNSPNDQPKYRQLFEREAQALKTLSHPQIPRYFGSVEENGRSFLVQEYVKGKTYAQLRQEGQRFSQDEIIQWLRDMLPVLQHIHDQGFIHRDISPDNIIVSDDDSKPKLVDFGVVKKVEAGLRANCASVNSHATVVTKVGYSAPELRTGKCYPSSDLYSLAVTAIVLLTGKNPEELFDSYSLKWHWRQYTQVRDPLAEILDKMLAEKPQDRYQLAREVENKLCQTQVSWLPQTSSFQPSNPKPKLPLRPIGLTLSIFVFVFVGGGLVYSQVPHIAPLCQALDNCAKDREFEQVYNQAIGEAEAAILQAQDFKNLNDLQQAQDNLNKVVDQLKQIPTDVKIYPKVEQRLTVYEARLNKIQERLLREQQAEQQLTDGTKLADEAIKKKPQSFDELYDVYEQLDKAVTQLEEIPASANVSAKAKRRLEDYQYHLNSMKQRLDQEQQAQKQLDQAQRLAREATEQTQVATSLNDWRQVEQRWNKALGILDGIPANVFVAERVTQRQSQYQENRQEIQDKIAQFQPPHLPVSPGNDQNHPSGFEPI</sequence>